<dbReference type="EMBL" id="POUA01000421">
    <property type="protein sequence ID" value="PZG27128.1"/>
    <property type="molecule type" value="Genomic_DNA"/>
</dbReference>
<evidence type="ECO:0000256" key="3">
    <source>
        <dbReference type="ARBA" id="ARBA00022723"/>
    </source>
</evidence>
<dbReference type="Gene3D" id="1.10.630.10">
    <property type="entry name" value="Cytochrome P450"/>
    <property type="match status" value="1"/>
</dbReference>
<dbReference type="InterPro" id="IPR001128">
    <property type="entry name" value="Cyt_P450"/>
</dbReference>
<reference evidence="8 9" key="1">
    <citation type="submission" date="2018-01" db="EMBL/GenBank/DDBJ databases">
        <title>Draft genome sequence of Sphaerisporangium sp. 7K107.</title>
        <authorList>
            <person name="Sahin N."/>
            <person name="Saygin H."/>
            <person name="Ay H."/>
        </authorList>
    </citation>
    <scope>NUCLEOTIDE SEQUENCE [LARGE SCALE GENOMIC DNA]</scope>
    <source>
        <strain evidence="8 9">7K107</strain>
    </source>
</reference>
<dbReference type="GO" id="GO:0005506">
    <property type="term" value="F:iron ion binding"/>
    <property type="evidence" value="ECO:0007669"/>
    <property type="project" value="InterPro"/>
</dbReference>
<accession>A0A2W2FRI0</accession>
<dbReference type="GO" id="GO:0020037">
    <property type="term" value="F:heme binding"/>
    <property type="evidence" value="ECO:0007669"/>
    <property type="project" value="InterPro"/>
</dbReference>
<dbReference type="PANTHER" id="PTHR46696">
    <property type="entry name" value="P450, PUTATIVE (EUROFUNG)-RELATED"/>
    <property type="match status" value="1"/>
</dbReference>
<dbReference type="FunFam" id="1.10.630.10:FF:000018">
    <property type="entry name" value="Cytochrome P450 monooxygenase"/>
    <property type="match status" value="1"/>
</dbReference>
<sequence length="410" mass="45686">MTVVPGQAADQLEHDFPVQRTCPFAPPAEYEKLRDEAPVVRGKLPGGEVWLVTRWAEARQVLGGATISTAPTTPGSPVPLMSAEPPTPEILDEQARQSHGLFIDMDPPQHTRYRRLLIPEFSYRRIKEMRPGVQATVDRLIDDMLAQGTEADLVEAFGLPLPSLVICQLLGVPYSEREFFQSRTRRMVTSPDEADRIAAIGELREFLSGLVAEAEQAPGDDLLGRLVPARAVPHEDMVGMMFLLLVAGHETTANMIPLSVLTLLRHPDQLRRLLDDPGLWQGAVEELLRFHSIVDWAGFDRTATQDIEIGGRRFGAGDGFLVLGASANRDERVFPDPDRFDIQREARPHVAFGYGVHQCLGQNLARAEMEIALRTLFERIPTLRVDTPDEELSFKYEATIFGMNALPVSW</sequence>
<dbReference type="SUPFAM" id="SSF48264">
    <property type="entry name" value="Cytochrome P450"/>
    <property type="match status" value="1"/>
</dbReference>
<dbReference type="PROSITE" id="PS00086">
    <property type="entry name" value="CYTOCHROME_P450"/>
    <property type="match status" value="1"/>
</dbReference>
<evidence type="ECO:0000256" key="7">
    <source>
        <dbReference type="RuleBase" id="RU000461"/>
    </source>
</evidence>
<dbReference type="AlphaFoldDB" id="A0A2W2FRI0"/>
<dbReference type="PRINTS" id="PR00359">
    <property type="entry name" value="BP450"/>
</dbReference>
<keyword evidence="3 7" id="KW-0479">Metal-binding</keyword>
<comment type="similarity">
    <text evidence="1 7">Belongs to the cytochrome P450 family.</text>
</comment>
<evidence type="ECO:0000256" key="1">
    <source>
        <dbReference type="ARBA" id="ARBA00010617"/>
    </source>
</evidence>
<dbReference type="Pfam" id="PF00067">
    <property type="entry name" value="p450"/>
    <property type="match status" value="1"/>
</dbReference>
<keyword evidence="9" id="KW-1185">Reference proteome</keyword>
<comment type="caution">
    <text evidence="8">The sequence shown here is derived from an EMBL/GenBank/DDBJ whole genome shotgun (WGS) entry which is preliminary data.</text>
</comment>
<organism evidence="8 9">
    <name type="scientific">Spongiactinospora gelatinilytica</name>
    <dbReference type="NCBI Taxonomy" id="2666298"/>
    <lineage>
        <taxon>Bacteria</taxon>
        <taxon>Bacillati</taxon>
        <taxon>Actinomycetota</taxon>
        <taxon>Actinomycetes</taxon>
        <taxon>Streptosporangiales</taxon>
        <taxon>Streptosporangiaceae</taxon>
        <taxon>Spongiactinospora</taxon>
    </lineage>
</organism>
<dbReference type="CDD" id="cd11030">
    <property type="entry name" value="CYP105-like"/>
    <property type="match status" value="1"/>
</dbReference>
<evidence type="ECO:0000256" key="2">
    <source>
        <dbReference type="ARBA" id="ARBA00022617"/>
    </source>
</evidence>
<keyword evidence="4 7" id="KW-0560">Oxidoreductase</keyword>
<keyword evidence="6 7" id="KW-0503">Monooxygenase</keyword>
<evidence type="ECO:0000313" key="8">
    <source>
        <dbReference type="EMBL" id="PZG27128.1"/>
    </source>
</evidence>
<proteinExistence type="inferred from homology"/>
<evidence type="ECO:0000256" key="6">
    <source>
        <dbReference type="ARBA" id="ARBA00023033"/>
    </source>
</evidence>
<dbReference type="InterPro" id="IPR017972">
    <property type="entry name" value="Cyt_P450_CS"/>
</dbReference>
<name>A0A2W2FRI0_9ACTN</name>
<dbReference type="PRINTS" id="PR00385">
    <property type="entry name" value="P450"/>
</dbReference>
<evidence type="ECO:0000256" key="4">
    <source>
        <dbReference type="ARBA" id="ARBA00023002"/>
    </source>
</evidence>
<keyword evidence="5 7" id="KW-0408">Iron</keyword>
<dbReference type="PANTHER" id="PTHR46696:SF1">
    <property type="entry name" value="CYTOCHROME P450 YJIB-RELATED"/>
    <property type="match status" value="1"/>
</dbReference>
<gene>
    <name evidence="8" type="ORF">C1I98_33530</name>
</gene>
<dbReference type="GO" id="GO:0004497">
    <property type="term" value="F:monooxygenase activity"/>
    <property type="evidence" value="ECO:0007669"/>
    <property type="project" value="UniProtKB-KW"/>
</dbReference>
<protein>
    <submittedName>
        <fullName evidence="8">Cytochrome P450</fullName>
    </submittedName>
</protein>
<evidence type="ECO:0000256" key="5">
    <source>
        <dbReference type="ARBA" id="ARBA00023004"/>
    </source>
</evidence>
<keyword evidence="2 7" id="KW-0349">Heme</keyword>
<dbReference type="GO" id="GO:0016705">
    <property type="term" value="F:oxidoreductase activity, acting on paired donors, with incorporation or reduction of molecular oxygen"/>
    <property type="evidence" value="ECO:0007669"/>
    <property type="project" value="InterPro"/>
</dbReference>
<evidence type="ECO:0000313" key="9">
    <source>
        <dbReference type="Proteomes" id="UP000248544"/>
    </source>
</evidence>
<dbReference type="InterPro" id="IPR036396">
    <property type="entry name" value="Cyt_P450_sf"/>
</dbReference>
<dbReference type="Proteomes" id="UP000248544">
    <property type="component" value="Unassembled WGS sequence"/>
</dbReference>
<dbReference type="InterPro" id="IPR002397">
    <property type="entry name" value="Cyt_P450_B"/>
</dbReference>